<name>A0AAW7Y7H7_9GAMM</name>
<dbReference type="InterPro" id="IPR036390">
    <property type="entry name" value="WH_DNA-bd_sf"/>
</dbReference>
<proteinExistence type="inferred from homology"/>
<gene>
    <name evidence="5" type="ORF">Q4568_16945</name>
</gene>
<dbReference type="Gene3D" id="1.10.10.10">
    <property type="entry name" value="Winged helix-like DNA-binding domain superfamily/Winged helix DNA-binding domain"/>
    <property type="match status" value="1"/>
</dbReference>
<sequence>MYSEEQLMVFTKVVEKGSISQVALDLNRSQSAISIAIRNLEETIGYRVFERLGKRLQLNPQGEQLYQLCQRRIMALGRLTDIAENLHQAIESEITMYIDCEVDPLPIATLLEKFHRCFPYTQVVMQQTWQSASFFIVPEDFVIDENNSHSCHLPLYSEEVFVPISGAIADECTPYIEVPWGPKSPMKYHLMTAKPTAALQMILANMGWCWIPHYLLADYRIGSDYKSVASIEPITRRYVAGSVQDKGPALQWLVDQTLKSEQGINYDAK</sequence>
<keyword evidence="2" id="KW-0805">Transcription regulation</keyword>
<evidence type="ECO:0000313" key="6">
    <source>
        <dbReference type="Proteomes" id="UP001170624"/>
    </source>
</evidence>
<dbReference type="PANTHER" id="PTHR30126">
    <property type="entry name" value="HTH-TYPE TRANSCRIPTIONAL REGULATOR"/>
    <property type="match status" value="1"/>
</dbReference>
<feature type="domain" description="HTH lysR-type" evidence="4">
    <location>
        <begin position="1"/>
        <end position="59"/>
    </location>
</feature>
<evidence type="ECO:0000256" key="3">
    <source>
        <dbReference type="ARBA" id="ARBA00023163"/>
    </source>
</evidence>
<evidence type="ECO:0000259" key="4">
    <source>
        <dbReference type="PROSITE" id="PS50931"/>
    </source>
</evidence>
<dbReference type="Proteomes" id="UP001170624">
    <property type="component" value="Unassembled WGS sequence"/>
</dbReference>
<dbReference type="SUPFAM" id="SSF46785">
    <property type="entry name" value="Winged helix' DNA-binding domain"/>
    <property type="match status" value="1"/>
</dbReference>
<evidence type="ECO:0000256" key="1">
    <source>
        <dbReference type="ARBA" id="ARBA00009437"/>
    </source>
</evidence>
<reference evidence="5" key="1">
    <citation type="submission" date="2023-07" db="EMBL/GenBank/DDBJ databases">
        <title>Genome content predicts the carbon catabolic preferences of heterotrophic bacteria.</title>
        <authorList>
            <person name="Gralka M."/>
        </authorList>
    </citation>
    <scope>NUCLEOTIDE SEQUENCE</scope>
    <source>
        <strain evidence="5">G2M05</strain>
    </source>
</reference>
<dbReference type="GO" id="GO:0003700">
    <property type="term" value="F:DNA-binding transcription factor activity"/>
    <property type="evidence" value="ECO:0007669"/>
    <property type="project" value="InterPro"/>
</dbReference>
<dbReference type="InterPro" id="IPR036388">
    <property type="entry name" value="WH-like_DNA-bd_sf"/>
</dbReference>
<dbReference type="InterPro" id="IPR000847">
    <property type="entry name" value="LysR_HTH_N"/>
</dbReference>
<dbReference type="GO" id="GO:0000976">
    <property type="term" value="F:transcription cis-regulatory region binding"/>
    <property type="evidence" value="ECO:0007669"/>
    <property type="project" value="TreeGrafter"/>
</dbReference>
<dbReference type="RefSeq" id="WP_303500613.1">
    <property type="nucleotide sequence ID" value="NZ_JAUOPU010000021.1"/>
</dbReference>
<dbReference type="Pfam" id="PF00126">
    <property type="entry name" value="HTH_1"/>
    <property type="match status" value="1"/>
</dbReference>
<keyword evidence="3" id="KW-0804">Transcription</keyword>
<accession>A0AAW7Y7H7</accession>
<dbReference type="AlphaFoldDB" id="A0AAW7Y7H7"/>
<comment type="similarity">
    <text evidence="1">Belongs to the LysR transcriptional regulatory family.</text>
</comment>
<organism evidence="5 6">
    <name type="scientific">Photobacterium sanguinicancri</name>
    <dbReference type="NCBI Taxonomy" id="875932"/>
    <lineage>
        <taxon>Bacteria</taxon>
        <taxon>Pseudomonadati</taxon>
        <taxon>Pseudomonadota</taxon>
        <taxon>Gammaproteobacteria</taxon>
        <taxon>Vibrionales</taxon>
        <taxon>Vibrionaceae</taxon>
        <taxon>Photobacterium</taxon>
    </lineage>
</organism>
<evidence type="ECO:0000313" key="5">
    <source>
        <dbReference type="EMBL" id="MDO6544231.1"/>
    </source>
</evidence>
<evidence type="ECO:0000256" key="2">
    <source>
        <dbReference type="ARBA" id="ARBA00023015"/>
    </source>
</evidence>
<dbReference type="EMBL" id="JAUOPU010000021">
    <property type="protein sequence ID" value="MDO6544231.1"/>
    <property type="molecule type" value="Genomic_DNA"/>
</dbReference>
<protein>
    <submittedName>
        <fullName evidence="5">LysR family transcriptional regulator</fullName>
    </submittedName>
</protein>
<dbReference type="PROSITE" id="PS50931">
    <property type="entry name" value="HTH_LYSR"/>
    <property type="match status" value="1"/>
</dbReference>
<comment type="caution">
    <text evidence="5">The sequence shown here is derived from an EMBL/GenBank/DDBJ whole genome shotgun (WGS) entry which is preliminary data.</text>
</comment>
<dbReference type="PANTHER" id="PTHR30126:SF91">
    <property type="entry name" value="LYSR FAMILY TRANSCRIPTIONAL REGULATOR"/>
    <property type="match status" value="1"/>
</dbReference>